<evidence type="ECO:0000256" key="1">
    <source>
        <dbReference type="SAM" id="SignalP"/>
    </source>
</evidence>
<dbReference type="Proteomes" id="UP000293874">
    <property type="component" value="Unassembled WGS sequence"/>
</dbReference>
<reference evidence="2 3" key="1">
    <citation type="submission" date="2019-02" db="EMBL/GenBank/DDBJ databases">
        <title>Genomic Encyclopedia of Type Strains, Phase IV (KMG-IV): sequencing the most valuable type-strain genomes for metagenomic binning, comparative biology and taxonomic classification.</title>
        <authorList>
            <person name="Goeker M."/>
        </authorList>
    </citation>
    <scope>NUCLEOTIDE SEQUENCE [LARGE SCALE GENOMIC DNA]</scope>
    <source>
        <strain evidence="2 3">DSM 18116</strain>
    </source>
</reference>
<feature type="chain" id="PRO_5020962432" description="DUF3857 domain-containing protein" evidence="1">
    <location>
        <begin position="26"/>
        <end position="733"/>
    </location>
</feature>
<evidence type="ECO:0008006" key="4">
    <source>
        <dbReference type="Google" id="ProtNLM"/>
    </source>
</evidence>
<evidence type="ECO:0000313" key="3">
    <source>
        <dbReference type="Proteomes" id="UP000293874"/>
    </source>
</evidence>
<proteinExistence type="predicted"/>
<evidence type="ECO:0000313" key="2">
    <source>
        <dbReference type="EMBL" id="RZS75258.1"/>
    </source>
</evidence>
<keyword evidence="3" id="KW-1185">Reference proteome</keyword>
<comment type="caution">
    <text evidence="2">The sequence shown here is derived from an EMBL/GenBank/DDBJ whole genome shotgun (WGS) entry which is preliminary data.</text>
</comment>
<sequence length="733" mass="84090">MNLKLYTRLSALLLALGLAFSTANAQSYITGKVIKSLADNSAEMLKDMPAPFKVSQTPSKWDKESAVIIGYSRNIVMDKQNRSALSSVKFLYFFEKTRFRIKLQDNNAVNKFSEVYFRYSSYDDGFTLRLIKPGEAPRVIDPQKAVACPRGTEIPEYFQSFINSATGQEYSYYKLPVRDLEPGDILEYVSTTKSSIEVSFAGYLELAPQYEICSKEYPLMYNEIGIDTDNKTFFKSLALNGAPSFKKEAGAEKGFFRFVFVDKDRDRFKDVNFVTPLMQFPIVKFQVNYAKSEDARGAFIGQIGELKSNFSKEELAQKAWDDIEKQKKIFFGENNITVNGLLATLRGIDAKKWTEEEYINRSWYLIRNRVLYQRSYLSDKEFVCLFNGVLEDRKIKPELVISVSNQTGKLNDILFDSEIRYMMKLGDKFYFNPSDYSNPGELVESLTGNDAYIVSEPSGRNAPPGIKAIKLPDTKAADNMQVEEFDTELDAGMEKLSVTRTSAYTGIYKAKNTRELLSYHPFIFNDYQYYNGEDPTAKMKQKEQERYETNVAAAKDEFKKKRPELSKENLQREYQQKVNDVKFTLINDGRSPNKRTLSFREQFELTDMVKKAGKKYLVNLAGLIGGQLQIKDEERTREYDMDVRYPRSLNWTINFKVPAGYTVSGLNDLNTKVEHACGLFRIDAKEQNGKVVISIEKTYNAKQVPKAQWNEMLTFIDAAYNSSFKFILLSPKS</sequence>
<dbReference type="OrthoDB" id="1153981at2"/>
<feature type="signal peptide" evidence="1">
    <location>
        <begin position="1"/>
        <end position="25"/>
    </location>
</feature>
<protein>
    <recommendedName>
        <fullName evidence="4">DUF3857 domain-containing protein</fullName>
    </recommendedName>
</protein>
<keyword evidence="1" id="KW-0732">Signal</keyword>
<dbReference type="Gene3D" id="2.60.120.1130">
    <property type="match status" value="1"/>
</dbReference>
<dbReference type="EMBL" id="SGXA01000001">
    <property type="protein sequence ID" value="RZS75258.1"/>
    <property type="molecule type" value="Genomic_DNA"/>
</dbReference>
<organism evidence="2 3">
    <name type="scientific">Pseudobacter ginsenosidimutans</name>
    <dbReference type="NCBI Taxonomy" id="661488"/>
    <lineage>
        <taxon>Bacteria</taxon>
        <taxon>Pseudomonadati</taxon>
        <taxon>Bacteroidota</taxon>
        <taxon>Chitinophagia</taxon>
        <taxon>Chitinophagales</taxon>
        <taxon>Chitinophagaceae</taxon>
        <taxon>Pseudobacter</taxon>
    </lineage>
</organism>
<gene>
    <name evidence="2" type="ORF">EV199_1121</name>
</gene>
<name>A0A4Q7N3J9_9BACT</name>
<dbReference type="AlphaFoldDB" id="A0A4Q7N3J9"/>
<dbReference type="RefSeq" id="WP_130539645.1">
    <property type="nucleotide sequence ID" value="NZ_CP042431.1"/>
</dbReference>
<accession>A0A4Q7N3J9</accession>